<reference evidence="1" key="1">
    <citation type="journal article" date="2024" name="Syst. Appl. Microbiol.">
        <title>First single-strain enrichments of Electrothrix cable bacteria, description of E. aestuarii sp. nov. and E. rattekaaiensis sp. nov., and proposal of a cable bacteria taxonomy following the rules of the SeqCode.</title>
        <authorList>
            <person name="Plum-Jensen L.E."/>
            <person name="Schramm A."/>
            <person name="Marshall I.P.G."/>
        </authorList>
    </citation>
    <scope>NUCLEOTIDE SEQUENCE</scope>
    <source>
        <strain evidence="1">Rat1</strain>
    </source>
</reference>
<name>A0AAU8LVX6_9BACT</name>
<accession>A0AAU8LVX6</accession>
<sequence>MKFSISNFFSRGHFWTNLEATLKAIRSELDSHSQAIYLSKERDVKLIEYIRHLEKEISHLRKRVETLDKRLYEVNSFRKREDELIVLSDKNRIKISNEQEKKEVQYQGQRE</sequence>
<protein>
    <submittedName>
        <fullName evidence="1">Uncharacterized protein</fullName>
    </submittedName>
</protein>
<dbReference type="KEGG" id="eaj:Q3M24_22545"/>
<proteinExistence type="predicted"/>
<reference evidence="1" key="2">
    <citation type="submission" date="2024-06" db="EMBL/GenBank/DDBJ databases">
        <authorList>
            <person name="Plum-Jensen L.E."/>
            <person name="Schramm A."/>
            <person name="Marshall I.P.G."/>
        </authorList>
    </citation>
    <scope>NUCLEOTIDE SEQUENCE</scope>
    <source>
        <strain evidence="1">Rat1</strain>
    </source>
</reference>
<organism evidence="1">
    <name type="scientific">Candidatus Electrothrix aestuarii</name>
    <dbReference type="NCBI Taxonomy" id="3062594"/>
    <lineage>
        <taxon>Bacteria</taxon>
        <taxon>Pseudomonadati</taxon>
        <taxon>Thermodesulfobacteriota</taxon>
        <taxon>Desulfobulbia</taxon>
        <taxon>Desulfobulbales</taxon>
        <taxon>Desulfobulbaceae</taxon>
        <taxon>Candidatus Electrothrix</taxon>
    </lineage>
</organism>
<gene>
    <name evidence="1" type="ORF">Q3M24_22545</name>
</gene>
<evidence type="ECO:0000313" key="1">
    <source>
        <dbReference type="EMBL" id="XCN73019.1"/>
    </source>
</evidence>
<dbReference type="AlphaFoldDB" id="A0AAU8LVX6"/>
<dbReference type="EMBL" id="CP159373">
    <property type="protein sequence ID" value="XCN73019.1"/>
    <property type="molecule type" value="Genomic_DNA"/>
</dbReference>